<dbReference type="GO" id="GO:0032196">
    <property type="term" value="P:transposition"/>
    <property type="evidence" value="ECO:0007669"/>
    <property type="project" value="UniProtKB-KW"/>
</dbReference>
<evidence type="ECO:0000256" key="9">
    <source>
        <dbReference type="ARBA" id="ARBA00022908"/>
    </source>
</evidence>
<evidence type="ECO:0000256" key="14">
    <source>
        <dbReference type="ARBA" id="ARBA00049244"/>
    </source>
</evidence>
<dbReference type="GO" id="GO:0016787">
    <property type="term" value="F:hydrolase activity"/>
    <property type="evidence" value="ECO:0007669"/>
    <property type="project" value="UniProtKB-KW"/>
</dbReference>
<dbReference type="PROSITE" id="PS50994">
    <property type="entry name" value="INTEGRASE"/>
    <property type="match status" value="1"/>
</dbReference>
<evidence type="ECO:0000256" key="10">
    <source>
        <dbReference type="ARBA" id="ARBA00022918"/>
    </source>
</evidence>
<dbReference type="InterPro" id="IPR039537">
    <property type="entry name" value="Retrotran_Ty1/copia-like"/>
</dbReference>
<gene>
    <name evidence="16" type="ORF">O181_085837</name>
</gene>
<dbReference type="Proteomes" id="UP000765509">
    <property type="component" value="Unassembled WGS sequence"/>
</dbReference>
<evidence type="ECO:0000256" key="5">
    <source>
        <dbReference type="ARBA" id="ARBA00022759"/>
    </source>
</evidence>
<evidence type="ECO:0000256" key="8">
    <source>
        <dbReference type="ARBA" id="ARBA00022884"/>
    </source>
</evidence>
<evidence type="ECO:0000256" key="13">
    <source>
        <dbReference type="ARBA" id="ARBA00048173"/>
    </source>
</evidence>
<evidence type="ECO:0000313" key="16">
    <source>
        <dbReference type="EMBL" id="MBW0546122.1"/>
    </source>
</evidence>
<evidence type="ECO:0000256" key="12">
    <source>
        <dbReference type="ARBA" id="ARBA00023172"/>
    </source>
</evidence>
<evidence type="ECO:0000256" key="4">
    <source>
        <dbReference type="ARBA" id="ARBA00022723"/>
    </source>
</evidence>
<keyword evidence="9" id="KW-0229">DNA integration</keyword>
<dbReference type="InterPro" id="IPR012337">
    <property type="entry name" value="RNaseH-like_sf"/>
</dbReference>
<comment type="catalytic activity">
    <reaction evidence="14">
        <text>DNA(n) + a 2'-deoxyribonucleoside 5'-triphosphate = DNA(n+1) + diphosphate</text>
        <dbReference type="Rhea" id="RHEA:22508"/>
        <dbReference type="Rhea" id="RHEA-COMP:17339"/>
        <dbReference type="Rhea" id="RHEA-COMP:17340"/>
        <dbReference type="ChEBI" id="CHEBI:33019"/>
        <dbReference type="ChEBI" id="CHEBI:61560"/>
        <dbReference type="ChEBI" id="CHEBI:173112"/>
        <dbReference type="EC" id="2.7.7.7"/>
    </reaction>
</comment>
<dbReference type="GO" id="GO:0006310">
    <property type="term" value="P:DNA recombination"/>
    <property type="evidence" value="ECO:0007669"/>
    <property type="project" value="UniProtKB-KW"/>
</dbReference>
<keyword evidence="1" id="KW-0815">Transposition</keyword>
<sequence>MDLCSPISTPSLAGAKYFMILVDQFSGYISMKFLKQMSEALTHFRNFKVYEEKKLNCKIMNITSDGGGKFKNSSFKNFTREQGINHVISSLHIPQHNGIAEQANRSVIEKTRCLLLQSKLPTQYWEEEAATATMLCNMAKRDNKNSI</sequence>
<dbReference type="PANTHER" id="PTHR42648:SF11">
    <property type="entry name" value="TRANSPOSON TY4-P GAG-POL POLYPROTEIN"/>
    <property type="match status" value="1"/>
</dbReference>
<dbReference type="InterPro" id="IPR001584">
    <property type="entry name" value="Integrase_cat-core"/>
</dbReference>
<keyword evidence="10" id="KW-0695">RNA-directed DNA polymerase</keyword>
<dbReference type="GO" id="GO:0003964">
    <property type="term" value="F:RNA-directed DNA polymerase activity"/>
    <property type="evidence" value="ECO:0007669"/>
    <property type="project" value="UniProtKB-KW"/>
</dbReference>
<comment type="caution">
    <text evidence="16">The sequence shown here is derived from an EMBL/GenBank/DDBJ whole genome shotgun (WGS) entry which is preliminary data.</text>
</comment>
<evidence type="ECO:0000256" key="2">
    <source>
        <dbReference type="ARBA" id="ARBA00022695"/>
    </source>
</evidence>
<keyword evidence="2" id="KW-0548">Nucleotidyltransferase</keyword>
<dbReference type="GO" id="GO:0004519">
    <property type="term" value="F:endonuclease activity"/>
    <property type="evidence" value="ECO:0007669"/>
    <property type="project" value="UniProtKB-KW"/>
</dbReference>
<dbReference type="InterPro" id="IPR036397">
    <property type="entry name" value="RNaseH_sf"/>
</dbReference>
<comment type="catalytic activity">
    <reaction evidence="13">
        <text>DNA(n) + a 2'-deoxyribonucleoside 5'-triphosphate = DNA(n+1) + diphosphate</text>
        <dbReference type="Rhea" id="RHEA:22508"/>
        <dbReference type="Rhea" id="RHEA-COMP:17339"/>
        <dbReference type="Rhea" id="RHEA-COMP:17340"/>
        <dbReference type="ChEBI" id="CHEBI:33019"/>
        <dbReference type="ChEBI" id="CHEBI:61560"/>
        <dbReference type="ChEBI" id="CHEBI:173112"/>
        <dbReference type="EC" id="2.7.7.49"/>
    </reaction>
</comment>
<keyword evidence="7" id="KW-0460">Magnesium</keyword>
<evidence type="ECO:0000256" key="11">
    <source>
        <dbReference type="ARBA" id="ARBA00022932"/>
    </source>
</evidence>
<evidence type="ECO:0000256" key="1">
    <source>
        <dbReference type="ARBA" id="ARBA00022578"/>
    </source>
</evidence>
<keyword evidence="12" id="KW-0233">DNA recombination</keyword>
<dbReference type="EMBL" id="AVOT02051075">
    <property type="protein sequence ID" value="MBW0546122.1"/>
    <property type="molecule type" value="Genomic_DNA"/>
</dbReference>
<keyword evidence="4" id="KW-0479">Metal-binding</keyword>
<evidence type="ECO:0000256" key="3">
    <source>
        <dbReference type="ARBA" id="ARBA00022722"/>
    </source>
</evidence>
<keyword evidence="8" id="KW-0694">RNA-binding</keyword>
<keyword evidence="6" id="KW-0378">Hydrolase</keyword>
<dbReference type="AlphaFoldDB" id="A0A9Q3FYS7"/>
<organism evidence="16 17">
    <name type="scientific">Austropuccinia psidii MF-1</name>
    <dbReference type="NCBI Taxonomy" id="1389203"/>
    <lineage>
        <taxon>Eukaryota</taxon>
        <taxon>Fungi</taxon>
        <taxon>Dikarya</taxon>
        <taxon>Basidiomycota</taxon>
        <taxon>Pucciniomycotina</taxon>
        <taxon>Pucciniomycetes</taxon>
        <taxon>Pucciniales</taxon>
        <taxon>Sphaerophragmiaceae</taxon>
        <taxon>Austropuccinia</taxon>
    </lineage>
</organism>
<dbReference type="OrthoDB" id="7691805at2759"/>
<dbReference type="GO" id="GO:0015074">
    <property type="term" value="P:DNA integration"/>
    <property type="evidence" value="ECO:0007669"/>
    <property type="project" value="UniProtKB-KW"/>
</dbReference>
<reference evidence="16" key="1">
    <citation type="submission" date="2021-03" db="EMBL/GenBank/DDBJ databases">
        <title>Draft genome sequence of rust myrtle Austropuccinia psidii MF-1, a brazilian biotype.</title>
        <authorList>
            <person name="Quecine M.C."/>
            <person name="Pachon D.M.R."/>
            <person name="Bonatelli M.L."/>
            <person name="Correr F.H."/>
            <person name="Franceschini L.M."/>
            <person name="Leite T.F."/>
            <person name="Margarido G.R.A."/>
            <person name="Almeida C.A."/>
            <person name="Ferrarezi J.A."/>
            <person name="Labate C.A."/>
        </authorList>
    </citation>
    <scope>NUCLEOTIDE SEQUENCE</scope>
    <source>
        <strain evidence="16">MF-1</strain>
    </source>
</reference>
<name>A0A9Q3FYS7_9BASI</name>
<dbReference type="Gene3D" id="3.30.420.10">
    <property type="entry name" value="Ribonuclease H-like superfamily/Ribonuclease H"/>
    <property type="match status" value="1"/>
</dbReference>
<keyword evidence="3" id="KW-0540">Nuclease</keyword>
<keyword evidence="5" id="KW-0255">Endonuclease</keyword>
<keyword evidence="11" id="KW-0239">DNA-directed DNA polymerase</keyword>
<evidence type="ECO:0000313" key="17">
    <source>
        <dbReference type="Proteomes" id="UP000765509"/>
    </source>
</evidence>
<dbReference type="GO" id="GO:0003887">
    <property type="term" value="F:DNA-directed DNA polymerase activity"/>
    <property type="evidence" value="ECO:0007669"/>
    <property type="project" value="UniProtKB-KW"/>
</dbReference>
<evidence type="ECO:0000256" key="6">
    <source>
        <dbReference type="ARBA" id="ARBA00022801"/>
    </source>
</evidence>
<accession>A0A9Q3FYS7</accession>
<keyword evidence="11" id="KW-0808">Transferase</keyword>
<protein>
    <recommendedName>
        <fullName evidence="15">Integrase catalytic domain-containing protein</fullName>
    </recommendedName>
</protein>
<dbReference type="GO" id="GO:0003723">
    <property type="term" value="F:RNA binding"/>
    <property type="evidence" value="ECO:0007669"/>
    <property type="project" value="UniProtKB-KW"/>
</dbReference>
<dbReference type="GO" id="GO:0005634">
    <property type="term" value="C:nucleus"/>
    <property type="evidence" value="ECO:0007669"/>
    <property type="project" value="UniProtKB-ARBA"/>
</dbReference>
<proteinExistence type="predicted"/>
<feature type="domain" description="Integrase catalytic" evidence="15">
    <location>
        <begin position="1"/>
        <end position="147"/>
    </location>
</feature>
<keyword evidence="17" id="KW-1185">Reference proteome</keyword>
<dbReference type="GO" id="GO:0046872">
    <property type="term" value="F:metal ion binding"/>
    <property type="evidence" value="ECO:0007669"/>
    <property type="project" value="UniProtKB-KW"/>
</dbReference>
<dbReference type="SUPFAM" id="SSF53098">
    <property type="entry name" value="Ribonuclease H-like"/>
    <property type="match status" value="1"/>
</dbReference>
<dbReference type="PANTHER" id="PTHR42648">
    <property type="entry name" value="TRANSPOSASE, PUTATIVE-RELATED"/>
    <property type="match status" value="1"/>
</dbReference>
<evidence type="ECO:0000259" key="15">
    <source>
        <dbReference type="PROSITE" id="PS50994"/>
    </source>
</evidence>
<evidence type="ECO:0000256" key="7">
    <source>
        <dbReference type="ARBA" id="ARBA00022842"/>
    </source>
</evidence>